<dbReference type="Proteomes" id="UP000321126">
    <property type="component" value="Unassembled WGS sequence"/>
</dbReference>
<sequence length="404" mass="47044">MKLFYTTADFIYKGKPCPGIPFLCNNDMEIVEVATNYLLWLAMENAYTASSATWKSHAETLYDYFSWLSANKLSWDAIPYKGTYGEEISNLASYRNWSADLVNPETGEHQIALSTIHKRLSQLMSFYRWALSRGRLAALPWEQSFRMVMSYSSHPTMYRHTRAHRSFVKDNLRPKVPKKAIPLLRLDQCRELLVACGTETLRLMVKLMLQTGLRNEECRTFPRKYIFDPATQEPNRRIPLELSPMDMSLKGGKPRRIYVSWQLMKELFDDLNFGEGAQRAKHYRRLFNTKSPRAFLNQEGKPWSEKGLNNALRKLWTPARHQLPRLSFHVTPHMLRHTFATLELYAESRRKNLGAALAWVRDRMGHSSIRATTIYVHCLDMMGEQDLNMYQREIDALLTEGCNA</sequence>
<dbReference type="CDD" id="cd00397">
    <property type="entry name" value="DNA_BRE_C"/>
    <property type="match status" value="1"/>
</dbReference>
<evidence type="ECO:0000313" key="9">
    <source>
        <dbReference type="Proteomes" id="UP000321126"/>
    </source>
</evidence>
<proteinExistence type="inferred from homology"/>
<dbReference type="PANTHER" id="PTHR30349:SF41">
    <property type="entry name" value="INTEGRASE_RECOMBINASE PROTEIN MJ0367-RELATED"/>
    <property type="match status" value="1"/>
</dbReference>
<dbReference type="Gene3D" id="1.10.150.130">
    <property type="match status" value="1"/>
</dbReference>
<evidence type="ECO:0000256" key="4">
    <source>
        <dbReference type="ARBA" id="ARBA00023172"/>
    </source>
</evidence>
<dbReference type="GO" id="GO:0006310">
    <property type="term" value="P:DNA recombination"/>
    <property type="evidence" value="ECO:0007669"/>
    <property type="project" value="UniProtKB-KW"/>
</dbReference>
<evidence type="ECO:0000256" key="3">
    <source>
        <dbReference type="ARBA" id="ARBA00023125"/>
    </source>
</evidence>
<keyword evidence="3 5" id="KW-0238">DNA-binding</keyword>
<organism evidence="8 9">
    <name type="scientific">Serratia marcescens</name>
    <dbReference type="NCBI Taxonomy" id="615"/>
    <lineage>
        <taxon>Bacteria</taxon>
        <taxon>Pseudomonadati</taxon>
        <taxon>Pseudomonadota</taxon>
        <taxon>Gammaproteobacteria</taxon>
        <taxon>Enterobacterales</taxon>
        <taxon>Yersiniaceae</taxon>
        <taxon>Serratia</taxon>
    </lineage>
</organism>
<evidence type="ECO:0000259" key="7">
    <source>
        <dbReference type="PROSITE" id="PS51900"/>
    </source>
</evidence>
<dbReference type="InterPro" id="IPR050090">
    <property type="entry name" value="Tyrosine_recombinase_XerCD"/>
</dbReference>
<evidence type="ECO:0000256" key="5">
    <source>
        <dbReference type="PROSITE-ProRule" id="PRU01248"/>
    </source>
</evidence>
<comment type="similarity">
    <text evidence="1">Belongs to the 'phage' integrase family.</text>
</comment>
<dbReference type="AlphaFoldDB" id="A0A5C7BM40"/>
<dbReference type="GO" id="GO:0003677">
    <property type="term" value="F:DNA binding"/>
    <property type="evidence" value="ECO:0007669"/>
    <property type="project" value="UniProtKB-UniRule"/>
</dbReference>
<evidence type="ECO:0000256" key="1">
    <source>
        <dbReference type="ARBA" id="ARBA00008857"/>
    </source>
</evidence>
<dbReference type="EMBL" id="VOUQ01000035">
    <property type="protein sequence ID" value="TXE24294.1"/>
    <property type="molecule type" value="Genomic_DNA"/>
</dbReference>
<dbReference type="PANTHER" id="PTHR30349">
    <property type="entry name" value="PHAGE INTEGRASE-RELATED"/>
    <property type="match status" value="1"/>
</dbReference>
<dbReference type="InterPro" id="IPR010998">
    <property type="entry name" value="Integrase_recombinase_N"/>
</dbReference>
<dbReference type="RefSeq" id="WP_147882807.1">
    <property type="nucleotide sequence ID" value="NZ_VOUQ01000035.1"/>
</dbReference>
<dbReference type="InterPro" id="IPR013762">
    <property type="entry name" value="Integrase-like_cat_sf"/>
</dbReference>
<accession>A0A5C7BM40</accession>
<dbReference type="PROSITE" id="PS51898">
    <property type="entry name" value="TYR_RECOMBINASE"/>
    <property type="match status" value="1"/>
</dbReference>
<dbReference type="InterPro" id="IPR044068">
    <property type="entry name" value="CB"/>
</dbReference>
<dbReference type="Pfam" id="PF00589">
    <property type="entry name" value="Phage_integrase"/>
    <property type="match status" value="1"/>
</dbReference>
<dbReference type="InterPro" id="IPR002104">
    <property type="entry name" value="Integrase_catalytic"/>
</dbReference>
<reference evidence="8 9" key="1">
    <citation type="submission" date="2019-07" db="EMBL/GenBank/DDBJ databases">
        <title>Serratia strains were isolated from fresh produce.</title>
        <authorList>
            <person name="Cho G.-S."/>
            <person name="Stein M."/>
            <person name="Lee W."/>
            <person name="Suh S.H."/>
            <person name="Franz C.M.A.P."/>
        </authorList>
    </citation>
    <scope>NUCLEOTIDE SEQUENCE [LARGE SCALE GENOMIC DNA]</scope>
    <source>
        <strain evidence="8 9">S16</strain>
    </source>
</reference>
<keyword evidence="4" id="KW-0233">DNA recombination</keyword>
<dbReference type="GO" id="GO:0015074">
    <property type="term" value="P:DNA integration"/>
    <property type="evidence" value="ECO:0007669"/>
    <property type="project" value="UniProtKB-KW"/>
</dbReference>
<keyword evidence="2" id="KW-0229">DNA integration</keyword>
<evidence type="ECO:0000313" key="8">
    <source>
        <dbReference type="EMBL" id="TXE24294.1"/>
    </source>
</evidence>
<gene>
    <name evidence="8" type="ORF">FOT62_24865</name>
</gene>
<name>A0A5C7BM40_SERMA</name>
<dbReference type="SUPFAM" id="SSF56349">
    <property type="entry name" value="DNA breaking-rejoining enzymes"/>
    <property type="match status" value="1"/>
</dbReference>
<comment type="caution">
    <text evidence="8">The sequence shown here is derived from an EMBL/GenBank/DDBJ whole genome shotgun (WGS) entry which is preliminary data.</text>
</comment>
<feature type="domain" description="Tyr recombinase" evidence="6">
    <location>
        <begin position="179"/>
        <end position="391"/>
    </location>
</feature>
<protein>
    <submittedName>
        <fullName evidence="8">Tyrosine-type recombinase/integrase</fullName>
    </submittedName>
</protein>
<evidence type="ECO:0000259" key="6">
    <source>
        <dbReference type="PROSITE" id="PS51898"/>
    </source>
</evidence>
<dbReference type="Gene3D" id="1.10.443.10">
    <property type="entry name" value="Intergrase catalytic core"/>
    <property type="match status" value="1"/>
</dbReference>
<dbReference type="PROSITE" id="PS51900">
    <property type="entry name" value="CB"/>
    <property type="match status" value="1"/>
</dbReference>
<feature type="domain" description="Core-binding (CB)" evidence="7">
    <location>
        <begin position="28"/>
        <end position="131"/>
    </location>
</feature>
<dbReference type="InterPro" id="IPR011010">
    <property type="entry name" value="DNA_brk_join_enz"/>
</dbReference>
<evidence type="ECO:0000256" key="2">
    <source>
        <dbReference type="ARBA" id="ARBA00022908"/>
    </source>
</evidence>